<name>A0ABS8GPT8_9FLAO</name>
<reference evidence="6 7" key="1">
    <citation type="submission" date="2021-11" db="EMBL/GenBank/DDBJ databases">
        <title>Seasonal and diel survey of microbial diversity of the Tyrrhenian coast.</title>
        <authorList>
            <person name="Gattoni G."/>
            <person name="Corral P."/>
        </authorList>
    </citation>
    <scope>NUCLEOTIDE SEQUENCE [LARGE SCALE GENOMIC DNA]</scope>
    <source>
        <strain evidence="6 7">Mr9</strain>
    </source>
</reference>
<evidence type="ECO:0000256" key="2">
    <source>
        <dbReference type="ARBA" id="ARBA00001997"/>
    </source>
</evidence>
<organism evidence="6 7">
    <name type="scientific">Leeuwenhoekiella parthenopeia</name>
    <dbReference type="NCBI Taxonomy" id="2890320"/>
    <lineage>
        <taxon>Bacteria</taxon>
        <taxon>Pseudomonadati</taxon>
        <taxon>Bacteroidota</taxon>
        <taxon>Flavobacteriia</taxon>
        <taxon>Flavobacteriales</taxon>
        <taxon>Flavobacteriaceae</taxon>
        <taxon>Leeuwenhoekiella</taxon>
    </lineage>
</organism>
<evidence type="ECO:0000313" key="7">
    <source>
        <dbReference type="Proteomes" id="UP001197770"/>
    </source>
</evidence>
<dbReference type="CDD" id="cd00438">
    <property type="entry name" value="cupin_RmlC"/>
    <property type="match status" value="1"/>
</dbReference>
<evidence type="ECO:0000256" key="4">
    <source>
        <dbReference type="ARBA" id="ARBA00019595"/>
    </source>
</evidence>
<comment type="similarity">
    <text evidence="5">Belongs to the dTDP-4-dehydrorhamnose 3,5-epimerase family.</text>
</comment>
<protein>
    <recommendedName>
        <fullName evidence="4 5">dTDP-4-dehydrorhamnose 3,5-epimerase</fullName>
        <ecNumber evidence="3 5">5.1.3.13</ecNumber>
    </recommendedName>
    <alternativeName>
        <fullName evidence="5">Thymidine diphospho-4-keto-rhamnose 3,5-epimerase</fullName>
    </alternativeName>
</protein>
<comment type="pathway">
    <text evidence="5">Carbohydrate biosynthesis; dTDP-L-rhamnose biosynthesis.</text>
</comment>
<comment type="catalytic activity">
    <reaction evidence="1 5">
        <text>dTDP-4-dehydro-6-deoxy-alpha-D-glucose = dTDP-4-dehydro-beta-L-rhamnose</text>
        <dbReference type="Rhea" id="RHEA:16969"/>
        <dbReference type="ChEBI" id="CHEBI:57649"/>
        <dbReference type="ChEBI" id="CHEBI:62830"/>
        <dbReference type="EC" id="5.1.3.13"/>
    </reaction>
</comment>
<dbReference type="InterPro" id="IPR014710">
    <property type="entry name" value="RmlC-like_jellyroll"/>
</dbReference>
<gene>
    <name evidence="6" type="primary">rfbC</name>
    <name evidence="6" type="ORF">LLW17_00450</name>
</gene>
<dbReference type="Pfam" id="PF00908">
    <property type="entry name" value="dTDP_sugar_isom"/>
    <property type="match status" value="1"/>
</dbReference>
<dbReference type="PANTHER" id="PTHR21047:SF2">
    <property type="entry name" value="THYMIDINE DIPHOSPHO-4-KETO-RHAMNOSE 3,5-EPIMERASE"/>
    <property type="match status" value="1"/>
</dbReference>
<dbReference type="InterPro" id="IPR000888">
    <property type="entry name" value="RmlC-like"/>
</dbReference>
<keyword evidence="7" id="KW-1185">Reference proteome</keyword>
<dbReference type="NCBIfam" id="TIGR01221">
    <property type="entry name" value="rmlC"/>
    <property type="match status" value="1"/>
</dbReference>
<evidence type="ECO:0000256" key="1">
    <source>
        <dbReference type="ARBA" id="ARBA00001298"/>
    </source>
</evidence>
<dbReference type="Proteomes" id="UP001197770">
    <property type="component" value="Unassembled WGS sequence"/>
</dbReference>
<dbReference type="InterPro" id="IPR011051">
    <property type="entry name" value="RmlC_Cupin_sf"/>
</dbReference>
<keyword evidence="5 6" id="KW-0413">Isomerase</keyword>
<evidence type="ECO:0000313" key="6">
    <source>
        <dbReference type="EMBL" id="MCC4211171.1"/>
    </source>
</evidence>
<sequence length="184" mass="21119">MQFIETGFKDLWLIEPDIFQDGRGYFFEAFNARDFKKATGIDAVFVQQNQSKSTGNVLRGMHLQTGDAAQAKLVHILQGKVLDVVVDLRQNESTFKSYYSIELSGENQRQLYVPRGMAHGFLVLEEDTLFTYSCDNYYNPKAELTLRYDDPEILIDWPTQNDLKLSVKDQAGLDLDKVLKKMYG</sequence>
<dbReference type="RefSeq" id="WP_228228296.1">
    <property type="nucleotide sequence ID" value="NZ_JAJGMW010000001.1"/>
</dbReference>
<dbReference type="SUPFAM" id="SSF51182">
    <property type="entry name" value="RmlC-like cupins"/>
    <property type="match status" value="1"/>
</dbReference>
<accession>A0ABS8GPT8</accession>
<evidence type="ECO:0000256" key="5">
    <source>
        <dbReference type="RuleBase" id="RU364069"/>
    </source>
</evidence>
<dbReference type="PANTHER" id="PTHR21047">
    <property type="entry name" value="DTDP-6-DEOXY-D-GLUCOSE-3,5 EPIMERASE"/>
    <property type="match status" value="1"/>
</dbReference>
<evidence type="ECO:0000256" key="3">
    <source>
        <dbReference type="ARBA" id="ARBA00012098"/>
    </source>
</evidence>
<dbReference type="Gene3D" id="2.60.120.10">
    <property type="entry name" value="Jelly Rolls"/>
    <property type="match status" value="1"/>
</dbReference>
<dbReference type="GO" id="GO:0008830">
    <property type="term" value="F:dTDP-4-dehydrorhamnose 3,5-epimerase activity"/>
    <property type="evidence" value="ECO:0007669"/>
    <property type="project" value="UniProtKB-EC"/>
</dbReference>
<dbReference type="EC" id="5.1.3.13" evidence="3 5"/>
<comment type="caution">
    <text evidence="6">The sequence shown here is derived from an EMBL/GenBank/DDBJ whole genome shotgun (WGS) entry which is preliminary data.</text>
</comment>
<proteinExistence type="inferred from homology"/>
<dbReference type="EMBL" id="JAJGMW010000001">
    <property type="protein sequence ID" value="MCC4211171.1"/>
    <property type="molecule type" value="Genomic_DNA"/>
</dbReference>
<comment type="subunit">
    <text evidence="5">Homodimer.</text>
</comment>
<comment type="function">
    <text evidence="2 5">Catalyzes the epimerization of the C3' and C5'positions of dTDP-6-deoxy-D-xylo-4-hexulose, forming dTDP-6-deoxy-L-lyxo-4-hexulose.</text>
</comment>